<evidence type="ECO:0000256" key="3">
    <source>
        <dbReference type="ARBA" id="ARBA00022676"/>
    </source>
</evidence>
<keyword evidence="5" id="KW-0548">Nucleotidyltransferase</keyword>
<evidence type="ECO:0000313" key="8">
    <source>
        <dbReference type="Proteomes" id="UP000501849"/>
    </source>
</evidence>
<protein>
    <recommendedName>
        <fullName evidence="2">NAD(+)--protein-arginine ADP-ribosyltransferase</fullName>
        <ecNumber evidence="2">2.4.2.31</ecNumber>
    </recommendedName>
</protein>
<dbReference type="KEGG" id="mfre:EXE63_00930"/>
<dbReference type="PROSITE" id="PS51996">
    <property type="entry name" value="TR_MART"/>
    <property type="match status" value="1"/>
</dbReference>
<geneLocation type="plasmid" evidence="7 8">
    <name>unnamed1</name>
</geneLocation>
<dbReference type="SUPFAM" id="SSF56399">
    <property type="entry name" value="ADP-ribosylation"/>
    <property type="match status" value="1"/>
</dbReference>
<proteinExistence type="inferred from homology"/>
<comment type="catalytic activity">
    <reaction evidence="6">
        <text>L-arginyl-[protein] + NAD(+) = N(omega)-(ADP-D-ribosyl)-L-arginyl-[protein] + nicotinamide + H(+)</text>
        <dbReference type="Rhea" id="RHEA:19149"/>
        <dbReference type="Rhea" id="RHEA-COMP:10532"/>
        <dbReference type="Rhea" id="RHEA-COMP:15087"/>
        <dbReference type="ChEBI" id="CHEBI:15378"/>
        <dbReference type="ChEBI" id="CHEBI:17154"/>
        <dbReference type="ChEBI" id="CHEBI:29965"/>
        <dbReference type="ChEBI" id="CHEBI:57540"/>
        <dbReference type="ChEBI" id="CHEBI:142554"/>
        <dbReference type="EC" id="2.4.2.31"/>
    </reaction>
</comment>
<evidence type="ECO:0000256" key="6">
    <source>
        <dbReference type="ARBA" id="ARBA00047597"/>
    </source>
</evidence>
<dbReference type="EMBL" id="CP038797">
    <property type="protein sequence ID" value="QIV79639.1"/>
    <property type="molecule type" value="Genomic_DNA"/>
</dbReference>
<keyword evidence="4" id="KW-0808">Transferase</keyword>
<dbReference type="Proteomes" id="UP000501849">
    <property type="component" value="Plasmid unnamed1"/>
</dbReference>
<evidence type="ECO:0000256" key="5">
    <source>
        <dbReference type="ARBA" id="ARBA00022695"/>
    </source>
</evidence>
<dbReference type="GO" id="GO:0106274">
    <property type="term" value="F:NAD+-protein-arginine ADP-ribosyltransferase activity"/>
    <property type="evidence" value="ECO:0007669"/>
    <property type="project" value="UniProtKB-EC"/>
</dbReference>
<organism evidence="7 8">
    <name type="scientific">Mycolicibacterium frederiksbergense</name>
    <dbReference type="NCBI Taxonomy" id="117567"/>
    <lineage>
        <taxon>Bacteria</taxon>
        <taxon>Bacillati</taxon>
        <taxon>Actinomycetota</taxon>
        <taxon>Actinomycetes</taxon>
        <taxon>Mycobacteriales</taxon>
        <taxon>Mycobacteriaceae</taxon>
        <taxon>Mycolicibacterium</taxon>
    </lineage>
</organism>
<dbReference type="EC" id="2.4.2.31" evidence="2"/>
<comment type="similarity">
    <text evidence="1">Belongs to the Arg-specific ADP-ribosyltransferase family.</text>
</comment>
<reference evidence="7 8" key="1">
    <citation type="submission" date="2019-04" db="EMBL/GenBank/DDBJ databases">
        <title>Draft, Whole-Genome Sequence of the Anthracene-degrading Mycobacterium frederiksbergense LB501T, Isolated from a Polycyclic Aromatic Hydrocarbon (PAH)-Contaminated Soil.</title>
        <authorList>
            <person name="Augelletti F."/>
        </authorList>
    </citation>
    <scope>NUCLEOTIDE SEQUENCE [LARGE SCALE GENOMIC DNA]</scope>
    <source>
        <strain evidence="7 8">LB 501T</strain>
        <plasmid evidence="7 8">unnamed1</plasmid>
    </source>
</reference>
<keyword evidence="8" id="KW-1185">Reference proteome</keyword>
<evidence type="ECO:0000256" key="4">
    <source>
        <dbReference type="ARBA" id="ARBA00022679"/>
    </source>
</evidence>
<gene>
    <name evidence="7" type="ORF">EXE63_00930</name>
</gene>
<keyword evidence="3" id="KW-0328">Glycosyltransferase</keyword>
<accession>A0A6H0RZH5</accession>
<dbReference type="InterPro" id="IPR000768">
    <property type="entry name" value="ART"/>
</dbReference>
<sequence>MCLATTEPGGPRRCSGDTRAAYEKSATAAHTLDARHQQLHHALTAHDATDRHRAATALPPAQRDELLAGFTPEDIDALAEARRQQIRPAVDAAFAATPTLQLADTPRDTTIAEHAEISIHRPHGTDTMRATCLDANTAVYRTRRGDYAIAYQDGEAYRTIATASKYKTALTKANQIPALTPIGQPPGGIDDLQQQAHRARADTALQLATRAAHGQLTTPDEQAAFLAERLTHAREEIVDAAAATPLHNEILDATTRHRHHQQHIAAQAAGDAARRAAEPAGQDTDAAYTAAYRNALGTPTRGGAHIPHFAHHVLPAPSIGADTHTTMARNGLRAYGPETVDDYTVIRRRGEDLTSWGLRDVYGTLRPTHIAELTKAHSRFVNTALTTDERDALRTYTSGRHIGSGAYIQINDVFTGRTTTPSPAVANTCTHLRSAFDKYARHNTMREPVTVVRGTHVPSEWATAPSDYLATAFPIGAKVELGQVASATTRTTTATKFADREPGSYLMVIRTRDGLPVKAISANAGEDEVIIPPGTALRCVRVDAAGVEHRPTVYLVAEDLVAEAEAEAAERAQKAS</sequence>
<dbReference type="GO" id="GO:0016779">
    <property type="term" value="F:nucleotidyltransferase activity"/>
    <property type="evidence" value="ECO:0007669"/>
    <property type="project" value="UniProtKB-KW"/>
</dbReference>
<dbReference type="RefSeq" id="WP_168140422.1">
    <property type="nucleotide sequence ID" value="NZ_CP038797.1"/>
</dbReference>
<name>A0A6H0RZH5_9MYCO</name>
<keyword evidence="7" id="KW-0614">Plasmid</keyword>
<evidence type="ECO:0000256" key="2">
    <source>
        <dbReference type="ARBA" id="ARBA00012031"/>
    </source>
</evidence>
<dbReference type="Pfam" id="PF01129">
    <property type="entry name" value="ART"/>
    <property type="match status" value="1"/>
</dbReference>
<dbReference type="Gene3D" id="3.90.176.10">
    <property type="entry name" value="Toxin ADP-ribosyltransferase, Chain A, domain 1"/>
    <property type="match status" value="1"/>
</dbReference>
<dbReference type="AlphaFoldDB" id="A0A6H0RZH5"/>
<evidence type="ECO:0000313" key="7">
    <source>
        <dbReference type="EMBL" id="QIV79639.1"/>
    </source>
</evidence>
<evidence type="ECO:0000256" key="1">
    <source>
        <dbReference type="ARBA" id="ARBA00009558"/>
    </source>
</evidence>